<dbReference type="PANTHER" id="PTHR30007">
    <property type="entry name" value="PHP DOMAIN PROTEIN"/>
    <property type="match status" value="1"/>
</dbReference>
<gene>
    <name evidence="3" type="ORF">SAMN05421780_11359</name>
</gene>
<dbReference type="Pfam" id="PF13340">
    <property type="entry name" value="DUF4096"/>
    <property type="match status" value="1"/>
</dbReference>
<dbReference type="InterPro" id="IPR025161">
    <property type="entry name" value="IS402-like_dom"/>
</dbReference>
<dbReference type="Pfam" id="PF01609">
    <property type="entry name" value="DDE_Tnp_1"/>
    <property type="match status" value="1"/>
</dbReference>
<dbReference type="InterPro" id="IPR002559">
    <property type="entry name" value="Transposase_11"/>
</dbReference>
<evidence type="ECO:0000259" key="2">
    <source>
        <dbReference type="Pfam" id="PF13340"/>
    </source>
</evidence>
<feature type="domain" description="Transposase IS4-like" evidence="1">
    <location>
        <begin position="94"/>
        <end position="244"/>
    </location>
</feature>
<protein>
    <submittedName>
        <fullName evidence="3">Transposase</fullName>
    </submittedName>
</protein>
<dbReference type="EMBL" id="FOLE01000013">
    <property type="protein sequence ID" value="SFC94308.1"/>
    <property type="molecule type" value="Genomic_DNA"/>
</dbReference>
<accession>A0A1I1NFR5</accession>
<dbReference type="NCBIfam" id="NF033580">
    <property type="entry name" value="transpos_IS5_3"/>
    <property type="match status" value="1"/>
</dbReference>
<dbReference type="RefSeq" id="WP_091516352.1">
    <property type="nucleotide sequence ID" value="NZ_FOLE01000013.1"/>
</dbReference>
<evidence type="ECO:0000313" key="4">
    <source>
        <dbReference type="Proteomes" id="UP000199514"/>
    </source>
</evidence>
<proteinExistence type="predicted"/>
<dbReference type="PANTHER" id="PTHR30007:SF0">
    <property type="entry name" value="TRANSPOSASE"/>
    <property type="match status" value="1"/>
</dbReference>
<dbReference type="Proteomes" id="UP000199514">
    <property type="component" value="Unassembled WGS sequence"/>
</dbReference>
<dbReference type="GO" id="GO:0004803">
    <property type="term" value="F:transposase activity"/>
    <property type="evidence" value="ECO:0007669"/>
    <property type="project" value="InterPro"/>
</dbReference>
<sequence>MQTCFKDLSDTAWEIISKILNQQRKRKYSLRAVVNGILSILRKGTQWRNLETCYPPWPLVYYYFAKWGKDGTLERINSELNKLERQRQGKKAIPSLFSIDSQSIKVSPFVSKDKGVDGNKCINGRKRHVIVDTLGLVWGVVVHGADSHDSQKAHLLVEHCLGYLDRMQKILVDAAYKKGFMQWVEANILGLAVECSAVPPSRKGFVPVKWRWAVERTFAWHNFFRRLAKDYEKTAKSSQNWILWTNIQIILNRFR</sequence>
<organism evidence="3 4">
    <name type="scientific">Flexibacter flexilis DSM 6793</name>
    <dbReference type="NCBI Taxonomy" id="927664"/>
    <lineage>
        <taxon>Bacteria</taxon>
        <taxon>Pseudomonadati</taxon>
        <taxon>Bacteroidota</taxon>
        <taxon>Cytophagia</taxon>
        <taxon>Cytophagales</taxon>
        <taxon>Flexibacteraceae</taxon>
        <taxon>Flexibacter</taxon>
    </lineage>
</organism>
<reference evidence="3 4" key="1">
    <citation type="submission" date="2016-10" db="EMBL/GenBank/DDBJ databases">
        <authorList>
            <person name="de Groot N.N."/>
        </authorList>
    </citation>
    <scope>NUCLEOTIDE SEQUENCE [LARGE SCALE GENOMIC DNA]</scope>
    <source>
        <strain evidence="3 4">DSM 6793</strain>
    </source>
</reference>
<feature type="domain" description="Insertion element IS402-like" evidence="2">
    <location>
        <begin position="8"/>
        <end position="76"/>
    </location>
</feature>
<dbReference type="OrthoDB" id="1270539at2"/>
<dbReference type="GO" id="GO:0003677">
    <property type="term" value="F:DNA binding"/>
    <property type="evidence" value="ECO:0007669"/>
    <property type="project" value="InterPro"/>
</dbReference>
<dbReference type="AlphaFoldDB" id="A0A1I1NFR5"/>
<evidence type="ECO:0000313" key="3">
    <source>
        <dbReference type="EMBL" id="SFC94308.1"/>
    </source>
</evidence>
<name>A0A1I1NFR5_9BACT</name>
<evidence type="ECO:0000259" key="1">
    <source>
        <dbReference type="Pfam" id="PF01609"/>
    </source>
</evidence>
<keyword evidence="4" id="KW-1185">Reference proteome</keyword>
<dbReference type="GO" id="GO:0006313">
    <property type="term" value="P:DNA transposition"/>
    <property type="evidence" value="ECO:0007669"/>
    <property type="project" value="InterPro"/>
</dbReference>